<evidence type="ECO:0000256" key="2">
    <source>
        <dbReference type="SAM" id="Phobius"/>
    </source>
</evidence>
<evidence type="ECO:0000313" key="4">
    <source>
        <dbReference type="EMBL" id="EJK52798.1"/>
    </source>
</evidence>
<feature type="transmembrane region" description="Helical" evidence="2">
    <location>
        <begin position="761"/>
        <end position="781"/>
    </location>
</feature>
<dbReference type="OrthoDB" id="5949at2759"/>
<name>K0RGG1_THAOC</name>
<reference evidence="4 5" key="1">
    <citation type="journal article" date="2012" name="Genome Biol.">
        <title>Genome and low-iron response of an oceanic diatom adapted to chronic iron limitation.</title>
        <authorList>
            <person name="Lommer M."/>
            <person name="Specht M."/>
            <person name="Roy A.S."/>
            <person name="Kraemer L."/>
            <person name="Andreson R."/>
            <person name="Gutowska M.A."/>
            <person name="Wolf J."/>
            <person name="Bergner S.V."/>
            <person name="Schilhabel M.B."/>
            <person name="Klostermeier U.C."/>
            <person name="Beiko R.G."/>
            <person name="Rosenstiel P."/>
            <person name="Hippler M."/>
            <person name="Laroche J."/>
        </authorList>
    </citation>
    <scope>NUCLEOTIDE SEQUENCE [LARGE SCALE GENOMIC DNA]</scope>
    <source>
        <strain evidence="4 5">CCMP1005</strain>
    </source>
</reference>
<keyword evidence="3" id="KW-0732">Signal</keyword>
<accession>K0RGG1</accession>
<evidence type="ECO:0000256" key="3">
    <source>
        <dbReference type="SAM" id="SignalP"/>
    </source>
</evidence>
<evidence type="ECO:0008006" key="6">
    <source>
        <dbReference type="Google" id="ProtNLM"/>
    </source>
</evidence>
<protein>
    <recommendedName>
        <fullName evidence="6">Fe/B12 periplasmic-binding domain-containing protein</fullName>
    </recommendedName>
</protein>
<keyword evidence="2" id="KW-1133">Transmembrane helix</keyword>
<dbReference type="eggNOG" id="ENOG502STFT">
    <property type="taxonomic scope" value="Eukaryota"/>
</dbReference>
<gene>
    <name evidence="4" type="ORF">THAOC_27893</name>
</gene>
<feature type="chain" id="PRO_5003839185" description="Fe/B12 periplasmic-binding domain-containing protein" evidence="3">
    <location>
        <begin position="20"/>
        <end position="809"/>
    </location>
</feature>
<dbReference type="EMBL" id="AGNL01039220">
    <property type="protein sequence ID" value="EJK52798.1"/>
    <property type="molecule type" value="Genomic_DNA"/>
</dbReference>
<evidence type="ECO:0000256" key="1">
    <source>
        <dbReference type="SAM" id="MobiDB-lite"/>
    </source>
</evidence>
<dbReference type="Proteomes" id="UP000266841">
    <property type="component" value="Unassembled WGS sequence"/>
</dbReference>
<organism evidence="4 5">
    <name type="scientific">Thalassiosira oceanica</name>
    <name type="common">Marine diatom</name>
    <dbReference type="NCBI Taxonomy" id="159749"/>
    <lineage>
        <taxon>Eukaryota</taxon>
        <taxon>Sar</taxon>
        <taxon>Stramenopiles</taxon>
        <taxon>Ochrophyta</taxon>
        <taxon>Bacillariophyta</taxon>
        <taxon>Coscinodiscophyceae</taxon>
        <taxon>Thalassiosirophycidae</taxon>
        <taxon>Thalassiosirales</taxon>
        <taxon>Thalassiosiraceae</taxon>
        <taxon>Thalassiosira</taxon>
    </lineage>
</organism>
<proteinExistence type="predicted"/>
<keyword evidence="5" id="KW-1185">Reference proteome</keyword>
<evidence type="ECO:0000313" key="5">
    <source>
        <dbReference type="Proteomes" id="UP000266841"/>
    </source>
</evidence>
<sequence length="809" mass="87159">MLSRSVVAFCFALATTSSAQQQGDALDNRDTCAHRVLNCDPDVDHFETKVEMDHSSTVDTLEYKNTYILLDQTWPTRGPWMKSTSQKIVFVRCGCPVPELSADWSEANVIHIPVSTVMVQMPDTLSKIYLMGQRSKVVAVESNRYISDATPEIHTDIRDGTVNRLDLSLNGKPSTRVTLSFTDGVFDANDVGFRLQLVDDNDGIPKTLAETECIFPASDDPEPLEAVMERAFNSSPGYVETGKAWVIMKGDATATPSSLSYDIFFANQLPMKLTLQGEASTCGGDVKFNIDRSSAPANRPIYYRLHELQGGFPDVLIVQPRSLGPLADDPKVKARLFIDSDPGEKTPLGRAELMKLMAILLGSVETGNTLFDSIEQRYGEAKALAEKASYRPSVGKPGTWNEAARNSWMVTVGSTYVGHFLRDANVEYRNIDDSVNKELCGTGCGACPSGTSDTRCSAPLADYVRLFKSADFWISGGIGANCWSASCNFEIDADTLLDQNRAAFSQFKSMQCGSVIAIDKAHNGSGNSYWEMSRMRPDVILMDLVQLLHPDLGLQRETVFFRLLDPPSNTEGLPSCPVSSLPVSPDDGSVHVTSRYVVKTDNMALDSTVGAPHFIVLDQLPAASAKIASALGISEEDFDIAMVNNERSDSSFNVDVTVRVPKCQSHSCGVDVGQKLNSIGSEEIERALALNGVMVNQGSDPTLVLDAAGDIIPLADLISSDSVDQSEPEPKPAVPNEPAAVDKSNEVLAADDKNDGLSTGAVVGIVLGVIAAFVLGMFGTYKHAYAAGKSAASQASYGQKEVTGSDSVA</sequence>
<keyword evidence="2" id="KW-0472">Membrane</keyword>
<dbReference type="AlphaFoldDB" id="K0RGG1"/>
<comment type="caution">
    <text evidence="4">The sequence shown here is derived from an EMBL/GenBank/DDBJ whole genome shotgun (WGS) entry which is preliminary data.</text>
</comment>
<keyword evidence="2" id="KW-0812">Transmembrane</keyword>
<feature type="signal peptide" evidence="3">
    <location>
        <begin position="1"/>
        <end position="19"/>
    </location>
</feature>
<feature type="region of interest" description="Disordered" evidence="1">
    <location>
        <begin position="721"/>
        <end position="741"/>
    </location>
</feature>